<dbReference type="GO" id="GO:0032543">
    <property type="term" value="P:mitochondrial translation"/>
    <property type="evidence" value="ECO:0007669"/>
    <property type="project" value="TreeGrafter"/>
</dbReference>
<name>A0AA40E0L3_9PEZI</name>
<evidence type="ECO:0000256" key="2">
    <source>
        <dbReference type="ARBA" id="ARBA00022980"/>
    </source>
</evidence>
<evidence type="ECO:0000256" key="5">
    <source>
        <dbReference type="SAM" id="MobiDB-lite"/>
    </source>
</evidence>
<evidence type="ECO:0000313" key="7">
    <source>
        <dbReference type="Proteomes" id="UP001172102"/>
    </source>
</evidence>
<protein>
    <recommendedName>
        <fullName evidence="4">Small ribosomal subunit protein bS18m</fullName>
    </recommendedName>
</protein>
<keyword evidence="2 6" id="KW-0689">Ribosomal protein</keyword>
<keyword evidence="3" id="KW-0687">Ribonucleoprotein</keyword>
<feature type="region of interest" description="Disordered" evidence="5">
    <location>
        <begin position="35"/>
        <end position="88"/>
    </location>
</feature>
<evidence type="ECO:0000256" key="3">
    <source>
        <dbReference type="ARBA" id="ARBA00023274"/>
    </source>
</evidence>
<sequence length="228" mass="25473">MSSRQWLSSALRQAQTVVSRPAPLQRLSISTTSPAAALRNLPNSNSRSTPAGRLTSLGDGGPRPSSNEVLRDYMPTGQHRSRQGDGDRAAIKDMAQLHETDSYMKMIARRWKKGDVYAPRDLSPVEMRRWKLWNESQGDAVDLLGFNPLDNYRNMALISEFITPFGRIMNRKESGLRPVNQRKMAKAIRRAIALGLHPSVHKHPQLLLHRRGGVPSTSLHPSSSAPRL</sequence>
<dbReference type="PANTHER" id="PTHR13479">
    <property type="entry name" value="30S RIBOSOMAL PROTEIN S18"/>
    <property type="match status" value="1"/>
</dbReference>
<keyword evidence="7" id="KW-1185">Reference proteome</keyword>
<dbReference type="GO" id="GO:0005763">
    <property type="term" value="C:mitochondrial small ribosomal subunit"/>
    <property type="evidence" value="ECO:0007669"/>
    <property type="project" value="TreeGrafter"/>
</dbReference>
<comment type="similarity">
    <text evidence="1">Belongs to the bacterial ribosomal protein bS18 family.</text>
</comment>
<dbReference type="FunFam" id="4.10.640.10:FF:000013">
    <property type="entry name" value="37S ribosomal protein S18"/>
    <property type="match status" value="1"/>
</dbReference>
<evidence type="ECO:0000256" key="4">
    <source>
        <dbReference type="ARBA" id="ARBA00035264"/>
    </source>
</evidence>
<dbReference type="Pfam" id="PF01084">
    <property type="entry name" value="Ribosomal_S18"/>
    <property type="match status" value="1"/>
</dbReference>
<organism evidence="6 7">
    <name type="scientific">Lasiosphaeris hirsuta</name>
    <dbReference type="NCBI Taxonomy" id="260670"/>
    <lineage>
        <taxon>Eukaryota</taxon>
        <taxon>Fungi</taxon>
        <taxon>Dikarya</taxon>
        <taxon>Ascomycota</taxon>
        <taxon>Pezizomycotina</taxon>
        <taxon>Sordariomycetes</taxon>
        <taxon>Sordariomycetidae</taxon>
        <taxon>Sordariales</taxon>
        <taxon>Lasiosphaeriaceae</taxon>
        <taxon>Lasiosphaeris</taxon>
    </lineage>
</organism>
<dbReference type="GO" id="GO:0003735">
    <property type="term" value="F:structural constituent of ribosome"/>
    <property type="evidence" value="ECO:0007669"/>
    <property type="project" value="InterPro"/>
</dbReference>
<reference evidence="6" key="1">
    <citation type="submission" date="2023-06" db="EMBL/GenBank/DDBJ databases">
        <title>Genome-scale phylogeny and comparative genomics of the fungal order Sordariales.</title>
        <authorList>
            <consortium name="Lawrence Berkeley National Laboratory"/>
            <person name="Hensen N."/>
            <person name="Bonometti L."/>
            <person name="Westerberg I."/>
            <person name="Brannstrom I.O."/>
            <person name="Guillou S."/>
            <person name="Cros-Aarteil S."/>
            <person name="Calhoun S."/>
            <person name="Haridas S."/>
            <person name="Kuo A."/>
            <person name="Mondo S."/>
            <person name="Pangilinan J."/>
            <person name="Riley R."/>
            <person name="Labutti K."/>
            <person name="Andreopoulos B."/>
            <person name="Lipzen A."/>
            <person name="Chen C."/>
            <person name="Yanf M."/>
            <person name="Daum C."/>
            <person name="Ng V."/>
            <person name="Clum A."/>
            <person name="Steindorff A."/>
            <person name="Ohm R."/>
            <person name="Martin F."/>
            <person name="Silar P."/>
            <person name="Natvig D."/>
            <person name="Lalanne C."/>
            <person name="Gautier V."/>
            <person name="Ament-Velasquez S.L."/>
            <person name="Kruys A."/>
            <person name="Hutchinson M.I."/>
            <person name="Powell A.J."/>
            <person name="Barry K."/>
            <person name="Miller A.N."/>
            <person name="Grigoriev I.V."/>
            <person name="Debuchy R."/>
            <person name="Gladieux P."/>
            <person name="Thoren M.H."/>
            <person name="Johannesson H."/>
        </authorList>
    </citation>
    <scope>NUCLEOTIDE SEQUENCE</scope>
    <source>
        <strain evidence="6">SMH4607-1</strain>
    </source>
</reference>
<evidence type="ECO:0000313" key="6">
    <source>
        <dbReference type="EMBL" id="KAK0720547.1"/>
    </source>
</evidence>
<dbReference type="InterPro" id="IPR001648">
    <property type="entry name" value="Ribosomal_bS18"/>
</dbReference>
<dbReference type="InterPro" id="IPR036870">
    <property type="entry name" value="Ribosomal_bS18_sf"/>
</dbReference>
<dbReference type="PANTHER" id="PTHR13479:SF40">
    <property type="entry name" value="SMALL RIBOSOMAL SUBUNIT PROTEIN BS18M"/>
    <property type="match status" value="1"/>
</dbReference>
<gene>
    <name evidence="6" type="ORF">B0H67DRAFT_576567</name>
</gene>
<accession>A0AA40E0L3</accession>
<dbReference type="GO" id="GO:0070181">
    <property type="term" value="F:small ribosomal subunit rRNA binding"/>
    <property type="evidence" value="ECO:0007669"/>
    <property type="project" value="TreeGrafter"/>
</dbReference>
<dbReference type="EMBL" id="JAUKUA010000003">
    <property type="protein sequence ID" value="KAK0720547.1"/>
    <property type="molecule type" value="Genomic_DNA"/>
</dbReference>
<feature type="compositionally biased region" description="Polar residues" evidence="5">
    <location>
        <begin position="215"/>
        <end position="228"/>
    </location>
</feature>
<comment type="caution">
    <text evidence="6">The sequence shown here is derived from an EMBL/GenBank/DDBJ whole genome shotgun (WGS) entry which is preliminary data.</text>
</comment>
<evidence type="ECO:0000256" key="1">
    <source>
        <dbReference type="ARBA" id="ARBA00005589"/>
    </source>
</evidence>
<dbReference type="AlphaFoldDB" id="A0AA40E0L3"/>
<dbReference type="SUPFAM" id="SSF46911">
    <property type="entry name" value="Ribosomal protein S18"/>
    <property type="match status" value="1"/>
</dbReference>
<dbReference type="Gene3D" id="4.10.640.10">
    <property type="entry name" value="Ribosomal protein S18"/>
    <property type="match status" value="1"/>
</dbReference>
<dbReference type="Proteomes" id="UP001172102">
    <property type="component" value="Unassembled WGS sequence"/>
</dbReference>
<proteinExistence type="inferred from homology"/>
<feature type="region of interest" description="Disordered" evidence="5">
    <location>
        <begin position="209"/>
        <end position="228"/>
    </location>
</feature>